<dbReference type="EnsemblPlants" id="LPERR01G29360.1">
    <property type="protein sequence ID" value="LPERR01G29360.1"/>
    <property type="gene ID" value="LPERR01G29360"/>
</dbReference>
<reference evidence="1" key="3">
    <citation type="submission" date="2015-04" db="UniProtKB">
        <authorList>
            <consortium name="EnsemblPlants"/>
        </authorList>
    </citation>
    <scope>IDENTIFICATION</scope>
</reference>
<evidence type="ECO:0000313" key="1">
    <source>
        <dbReference type="EnsemblPlants" id="LPERR01G29360.1"/>
    </source>
</evidence>
<sequence>MSTGNLRVFMVFLVVQVCLLAMLVAPWTVRGRIATVLPMVTCCNRVPECCFAAGSGLSACDVGSAMDSAWKACNCDVSTWLLPPLPRMLPCYRHHCHGHQARSMTGQQAMFSSGFL</sequence>
<evidence type="ECO:0000313" key="2">
    <source>
        <dbReference type="Proteomes" id="UP000032180"/>
    </source>
</evidence>
<dbReference type="Gramene" id="LPERR01G29360.1">
    <property type="protein sequence ID" value="LPERR01G29360.1"/>
    <property type="gene ID" value="LPERR01G29360"/>
</dbReference>
<proteinExistence type="predicted"/>
<protein>
    <submittedName>
        <fullName evidence="1">Uncharacterized protein</fullName>
    </submittedName>
</protein>
<name>A0A0D9V6S4_9ORYZ</name>
<dbReference type="AlphaFoldDB" id="A0A0D9V6S4"/>
<dbReference type="Proteomes" id="UP000032180">
    <property type="component" value="Chromosome 1"/>
</dbReference>
<keyword evidence="2" id="KW-1185">Reference proteome</keyword>
<reference evidence="1 2" key="1">
    <citation type="submission" date="2012-08" db="EMBL/GenBank/DDBJ databases">
        <title>Oryza genome evolution.</title>
        <authorList>
            <person name="Wing R.A."/>
        </authorList>
    </citation>
    <scope>NUCLEOTIDE SEQUENCE</scope>
</reference>
<organism evidence="1 2">
    <name type="scientific">Leersia perrieri</name>
    <dbReference type="NCBI Taxonomy" id="77586"/>
    <lineage>
        <taxon>Eukaryota</taxon>
        <taxon>Viridiplantae</taxon>
        <taxon>Streptophyta</taxon>
        <taxon>Embryophyta</taxon>
        <taxon>Tracheophyta</taxon>
        <taxon>Spermatophyta</taxon>
        <taxon>Magnoliopsida</taxon>
        <taxon>Liliopsida</taxon>
        <taxon>Poales</taxon>
        <taxon>Poaceae</taxon>
        <taxon>BOP clade</taxon>
        <taxon>Oryzoideae</taxon>
        <taxon>Oryzeae</taxon>
        <taxon>Oryzinae</taxon>
        <taxon>Leersia</taxon>
    </lineage>
</organism>
<reference evidence="2" key="2">
    <citation type="submission" date="2013-12" db="EMBL/GenBank/DDBJ databases">
        <authorList>
            <person name="Yu Y."/>
            <person name="Lee S."/>
            <person name="de Baynast K."/>
            <person name="Wissotski M."/>
            <person name="Liu L."/>
            <person name="Talag J."/>
            <person name="Goicoechea J."/>
            <person name="Angelova A."/>
            <person name="Jetty R."/>
            <person name="Kudrna D."/>
            <person name="Golser W."/>
            <person name="Rivera L."/>
            <person name="Zhang J."/>
            <person name="Wing R."/>
        </authorList>
    </citation>
    <scope>NUCLEOTIDE SEQUENCE</scope>
</reference>
<dbReference type="HOGENOM" id="CLU_2100386_0_0_1"/>
<accession>A0A0D9V6S4</accession>